<proteinExistence type="predicted"/>
<dbReference type="InterPro" id="IPR043129">
    <property type="entry name" value="ATPase_NBD"/>
</dbReference>
<dbReference type="OrthoDB" id="194666at2"/>
<dbReference type="RefSeq" id="WP_129047408.1">
    <property type="nucleotide sequence ID" value="NZ_SDHX01000001.1"/>
</dbReference>
<gene>
    <name evidence="1" type="ORF">ESB00_09230</name>
</gene>
<dbReference type="Gene3D" id="3.30.420.40">
    <property type="match status" value="1"/>
</dbReference>
<evidence type="ECO:0000313" key="2">
    <source>
        <dbReference type="Proteomes" id="UP000290218"/>
    </source>
</evidence>
<protein>
    <submittedName>
        <fullName evidence="1">Peptidase M22</fullName>
    </submittedName>
</protein>
<organism evidence="1 2">
    <name type="scientific">Oleiharenicola lentus</name>
    <dbReference type="NCBI Taxonomy" id="2508720"/>
    <lineage>
        <taxon>Bacteria</taxon>
        <taxon>Pseudomonadati</taxon>
        <taxon>Verrucomicrobiota</taxon>
        <taxon>Opitutia</taxon>
        <taxon>Opitutales</taxon>
        <taxon>Opitutaceae</taxon>
        <taxon>Oleiharenicola</taxon>
    </lineage>
</organism>
<accession>A0A4Q1CAY5</accession>
<keyword evidence="2" id="KW-1185">Reference proteome</keyword>
<sequence length="227" mass="24321">MSCLAQLLAAHGSILVFDAASQRVQIGLLRTGQSPLWEHTADEAGRGLFRGTETVLARAGASLGDIAAFAYCEGPGSMLGTRTIAMALRTWLVLKPRPVFAYQSLALAGCAEWRRAPRRLAVIADARRESWHVQPVAADGRLGTAARLPTHELPAGELLMPAGFRVWSKPPAQLGSCDYDLAALTTASGDADLFRPIETPDALQHEAPDYKKWTAQPHSAATLAART</sequence>
<reference evidence="1 2" key="1">
    <citation type="submission" date="2019-01" db="EMBL/GenBank/DDBJ databases">
        <title>Lacunisphaera sp. strain TWA-58.</title>
        <authorList>
            <person name="Chen W.-M."/>
        </authorList>
    </citation>
    <scope>NUCLEOTIDE SEQUENCE [LARGE SCALE GENOMIC DNA]</scope>
    <source>
        <strain evidence="1 2">TWA-58</strain>
    </source>
</reference>
<name>A0A4Q1CAY5_9BACT</name>
<evidence type="ECO:0000313" key="1">
    <source>
        <dbReference type="EMBL" id="RXK56042.1"/>
    </source>
</evidence>
<dbReference type="Proteomes" id="UP000290218">
    <property type="component" value="Unassembled WGS sequence"/>
</dbReference>
<comment type="caution">
    <text evidence="1">The sequence shown here is derived from an EMBL/GenBank/DDBJ whole genome shotgun (WGS) entry which is preliminary data.</text>
</comment>
<dbReference type="SUPFAM" id="SSF53067">
    <property type="entry name" value="Actin-like ATPase domain"/>
    <property type="match status" value="1"/>
</dbReference>
<dbReference type="AlphaFoldDB" id="A0A4Q1CAY5"/>
<dbReference type="EMBL" id="SDHX01000001">
    <property type="protein sequence ID" value="RXK56042.1"/>
    <property type="molecule type" value="Genomic_DNA"/>
</dbReference>